<dbReference type="InterPro" id="IPR001387">
    <property type="entry name" value="Cro/C1-type_HTH"/>
</dbReference>
<dbReference type="InterPro" id="IPR010982">
    <property type="entry name" value="Lambda_DNA-bd_dom_sf"/>
</dbReference>
<dbReference type="GO" id="GO:0003677">
    <property type="term" value="F:DNA binding"/>
    <property type="evidence" value="ECO:0007669"/>
    <property type="project" value="UniProtKB-KW"/>
</dbReference>
<dbReference type="PROSITE" id="PS50943">
    <property type="entry name" value="HTH_CROC1"/>
    <property type="match status" value="1"/>
</dbReference>
<comment type="caution">
    <text evidence="2">The sequence shown here is derived from an EMBL/GenBank/DDBJ whole genome shotgun (WGS) entry which is preliminary data.</text>
</comment>
<dbReference type="SUPFAM" id="SSF47413">
    <property type="entry name" value="lambda repressor-like DNA-binding domains"/>
    <property type="match status" value="1"/>
</dbReference>
<evidence type="ECO:0000259" key="1">
    <source>
        <dbReference type="PROSITE" id="PS50943"/>
    </source>
</evidence>
<dbReference type="CDD" id="cd00093">
    <property type="entry name" value="HTH_XRE"/>
    <property type="match status" value="1"/>
</dbReference>
<reference evidence="2 3" key="1">
    <citation type="submission" date="2015-02" db="EMBL/GenBank/DDBJ databases">
        <authorList>
            <person name="Ju K.-S."/>
            <person name="Doroghazi J.R."/>
            <person name="Metcalf W."/>
        </authorList>
    </citation>
    <scope>NUCLEOTIDE SEQUENCE [LARGE SCALE GENOMIC DNA]</scope>
    <source>
        <strain evidence="2 3">NRRL ISP-5550</strain>
    </source>
</reference>
<name>A0A0F4ISH9_9ACTN</name>
<dbReference type="InterPro" id="IPR043917">
    <property type="entry name" value="DUF5753"/>
</dbReference>
<dbReference type="PATRIC" id="fig|68223.7.peg.4041"/>
<dbReference type="OrthoDB" id="3669136at2"/>
<dbReference type="RefSeq" id="WP_045951652.1">
    <property type="nucleotide sequence ID" value="NZ_JZWV01001194.1"/>
</dbReference>
<dbReference type="EMBL" id="JZWV01001194">
    <property type="protein sequence ID" value="KJY24614.1"/>
    <property type="molecule type" value="Genomic_DNA"/>
</dbReference>
<gene>
    <name evidence="2" type="ORF">VR44_34850</name>
</gene>
<evidence type="ECO:0000313" key="3">
    <source>
        <dbReference type="Proteomes" id="UP000033551"/>
    </source>
</evidence>
<dbReference type="Gene3D" id="1.10.260.40">
    <property type="entry name" value="lambda repressor-like DNA-binding domains"/>
    <property type="match status" value="1"/>
</dbReference>
<dbReference type="Pfam" id="PF13560">
    <property type="entry name" value="HTH_31"/>
    <property type="match status" value="1"/>
</dbReference>
<sequence length="278" mass="30546">MAKAANKERAGGATRLVAHLARVLREKAGYTQTELGRKIGYSGAAISAMETCAQPASDEMLVELEREVGWGLGVFEMARGLVRLDKYPAQFQDFIALESRVLTLCMFETLVINGLFQTEAYAQALIAGGYPVLPDRRVAELVEARMERTALFEREPTALIELILDESALLRGVGSPDIMRGQLRHLAELAKRRNVTVQVLPLNCGFTGEHAGARGGLTILETADHEHLAYMEAQDESVMISDPGMVSMYSQRYAKIRAQALGPRESLGLIERLAGDRQ</sequence>
<organism evidence="2 3">
    <name type="scientific">Streptomyces katrae</name>
    <dbReference type="NCBI Taxonomy" id="68223"/>
    <lineage>
        <taxon>Bacteria</taxon>
        <taxon>Bacillati</taxon>
        <taxon>Actinomycetota</taxon>
        <taxon>Actinomycetes</taxon>
        <taxon>Kitasatosporales</taxon>
        <taxon>Streptomycetaceae</taxon>
        <taxon>Streptomyces</taxon>
    </lineage>
</organism>
<protein>
    <submittedName>
        <fullName evidence="2">DNA-binding protein</fullName>
    </submittedName>
</protein>
<accession>A0A0F4ISH9</accession>
<keyword evidence="2" id="KW-0238">DNA-binding</keyword>
<proteinExistence type="predicted"/>
<dbReference type="AlphaFoldDB" id="A0A0F4ISH9"/>
<feature type="domain" description="HTH cro/C1-type" evidence="1">
    <location>
        <begin position="22"/>
        <end position="66"/>
    </location>
</feature>
<dbReference type="Pfam" id="PF19054">
    <property type="entry name" value="DUF5753"/>
    <property type="match status" value="1"/>
</dbReference>
<keyword evidence="3" id="KW-1185">Reference proteome</keyword>
<evidence type="ECO:0000313" key="2">
    <source>
        <dbReference type="EMBL" id="KJY24614.1"/>
    </source>
</evidence>
<dbReference type="Proteomes" id="UP000033551">
    <property type="component" value="Unassembled WGS sequence"/>
</dbReference>